<gene>
    <name evidence="1" type="ORF">FloV-SA2_00108</name>
</gene>
<name>A0AB39JC25_9VIRU</name>
<evidence type="ECO:0008006" key="2">
    <source>
        <dbReference type="Google" id="ProtNLM"/>
    </source>
</evidence>
<proteinExistence type="predicted"/>
<protein>
    <recommendedName>
        <fullName evidence="2">KOW domain-containing protein</fullName>
    </recommendedName>
</protein>
<sequence length="91" mass="10954">MKKRAYIMITKRGTGEGRIGQVIDYLSDKSGTKMFYAIRLNYNEQVLFIESQSLRIPSQEEKKKDKKLHNRELQLDKYERSRFDMLRYESI</sequence>
<organism evidence="1">
    <name type="scientific">Florenciella sp. virus SA2</name>
    <dbReference type="NCBI Taxonomy" id="3240092"/>
    <lineage>
        <taxon>Viruses</taxon>
    </lineage>
</organism>
<accession>A0AB39JC25</accession>
<reference evidence="1" key="1">
    <citation type="submission" date="2024-03" db="EMBL/GenBank/DDBJ databases">
        <title>Eukaryotic viruses encode the ribosomal protein eL40.</title>
        <authorList>
            <person name="Thomy J."/>
            <person name="Schvarcz C.R."/>
            <person name="McBeain K.A."/>
            <person name="Edwards K.F."/>
            <person name="Steward G.F."/>
        </authorList>
    </citation>
    <scope>NUCLEOTIDE SEQUENCE</scope>
    <source>
        <strain evidence="1">FloV-SA2</strain>
    </source>
</reference>
<dbReference type="EMBL" id="PP542043">
    <property type="protein sequence ID" value="XDO01930.1"/>
    <property type="molecule type" value="Genomic_DNA"/>
</dbReference>
<evidence type="ECO:0000313" key="1">
    <source>
        <dbReference type="EMBL" id="XDO01930.1"/>
    </source>
</evidence>